<feature type="domain" description="DUF4604" evidence="3">
    <location>
        <begin position="147"/>
        <end position="339"/>
    </location>
</feature>
<evidence type="ECO:0000313" key="5">
    <source>
        <dbReference type="Proteomes" id="UP000663879"/>
    </source>
</evidence>
<evidence type="ECO:0000259" key="3">
    <source>
        <dbReference type="Pfam" id="PF15377"/>
    </source>
</evidence>
<organism evidence="4 5">
    <name type="scientific">Brachionus calyciflorus</name>
    <dbReference type="NCBI Taxonomy" id="104777"/>
    <lineage>
        <taxon>Eukaryota</taxon>
        <taxon>Metazoa</taxon>
        <taxon>Spiralia</taxon>
        <taxon>Gnathifera</taxon>
        <taxon>Rotifera</taxon>
        <taxon>Eurotatoria</taxon>
        <taxon>Monogononta</taxon>
        <taxon>Pseudotrocha</taxon>
        <taxon>Ploima</taxon>
        <taxon>Brachionidae</taxon>
        <taxon>Brachionus</taxon>
    </lineage>
</organism>
<feature type="compositionally biased region" description="Polar residues" evidence="2">
    <location>
        <begin position="306"/>
        <end position="316"/>
    </location>
</feature>
<protein>
    <recommendedName>
        <fullName evidence="3">DUF4604 domain-containing protein</fullName>
    </recommendedName>
</protein>
<dbReference type="PANTHER" id="PTHR31195:SF2">
    <property type="entry name" value="GEO02494P1"/>
    <property type="match status" value="1"/>
</dbReference>
<dbReference type="AlphaFoldDB" id="A0A813N2S3"/>
<dbReference type="InterPro" id="IPR027911">
    <property type="entry name" value="DUF4604"/>
</dbReference>
<keyword evidence="1" id="KW-0175">Coiled coil</keyword>
<sequence>MNNQINKQQDLSNIKHIEENIGKMSIDDGKIAKKFENVIDLKQANETLKQILEDLKEINRDLAQSDENSLRRRINSIGCRNLDSKINWITMLGKDPKPNFPSTVRDLCNLDGPLLNEILDYYNIQSKNDPLMDRRLIAALMSRKQSGLSWIKKQEPKFIREFKERIAYKEQSSVETKKKKLDSDLIIEREEDQPQIVQLKSGDLGEQEYKQLKDQEDIQNSASSFGKIIFKRPKKNTEIENTETSKISSTSEINQIFNLNEKGEEVVEPKQEEKKEIVEEPVKKIYLEQDETKSGLQPPVKKRFIDQNNSKPTSLAPSKVLAREAKAGNLKLLSFYDEEEQESD</sequence>
<evidence type="ECO:0000256" key="1">
    <source>
        <dbReference type="SAM" id="Coils"/>
    </source>
</evidence>
<name>A0A813N2S3_9BILA</name>
<comment type="caution">
    <text evidence="4">The sequence shown here is derived from an EMBL/GenBank/DDBJ whole genome shotgun (WGS) entry which is preliminary data.</text>
</comment>
<dbReference type="PANTHER" id="PTHR31195">
    <property type="entry name" value="GEO02494P1"/>
    <property type="match status" value="1"/>
</dbReference>
<dbReference type="Proteomes" id="UP000663879">
    <property type="component" value="Unassembled WGS sequence"/>
</dbReference>
<evidence type="ECO:0000313" key="4">
    <source>
        <dbReference type="EMBL" id="CAF0729442.1"/>
    </source>
</evidence>
<evidence type="ECO:0000256" key="2">
    <source>
        <dbReference type="SAM" id="MobiDB-lite"/>
    </source>
</evidence>
<dbReference type="OrthoDB" id="10043580at2759"/>
<feature type="coiled-coil region" evidence="1">
    <location>
        <begin position="38"/>
        <end position="68"/>
    </location>
</feature>
<dbReference type="InterPro" id="IPR040219">
    <property type="entry name" value="KIAA1143-like"/>
</dbReference>
<reference evidence="4" key="1">
    <citation type="submission" date="2021-02" db="EMBL/GenBank/DDBJ databases">
        <authorList>
            <person name="Nowell W R."/>
        </authorList>
    </citation>
    <scope>NUCLEOTIDE SEQUENCE</scope>
    <source>
        <strain evidence="4">Ploen Becks lab</strain>
    </source>
</reference>
<accession>A0A813N2S3</accession>
<gene>
    <name evidence="4" type="ORF">OXX778_LOCUS2743</name>
</gene>
<keyword evidence="5" id="KW-1185">Reference proteome</keyword>
<proteinExistence type="predicted"/>
<dbReference type="EMBL" id="CAJNOC010000223">
    <property type="protein sequence ID" value="CAF0729442.1"/>
    <property type="molecule type" value="Genomic_DNA"/>
</dbReference>
<dbReference type="Pfam" id="PF15377">
    <property type="entry name" value="DUF4604"/>
    <property type="match status" value="1"/>
</dbReference>
<feature type="region of interest" description="Disordered" evidence="2">
    <location>
        <begin position="289"/>
        <end position="320"/>
    </location>
</feature>